<dbReference type="InterPro" id="IPR032799">
    <property type="entry name" value="TAXi_C"/>
</dbReference>
<dbReference type="PANTHER" id="PTHR47965">
    <property type="entry name" value="ASPARTYL PROTEASE-RELATED"/>
    <property type="match status" value="1"/>
</dbReference>
<dbReference type="CDD" id="cd04480">
    <property type="entry name" value="RPA1_DBD_A_like"/>
    <property type="match status" value="1"/>
</dbReference>
<dbReference type="PROSITE" id="PS51767">
    <property type="entry name" value="PEPTIDASE_A1"/>
    <property type="match status" value="1"/>
</dbReference>
<evidence type="ECO:0000313" key="4">
    <source>
        <dbReference type="EMBL" id="KAG2311809.1"/>
    </source>
</evidence>
<dbReference type="EMBL" id="JAAMPC010000005">
    <property type="protein sequence ID" value="KAG2311809.1"/>
    <property type="molecule type" value="Genomic_DNA"/>
</dbReference>
<dbReference type="Gene3D" id="2.40.50.140">
    <property type="entry name" value="Nucleic acid-binding proteins"/>
    <property type="match status" value="2"/>
</dbReference>
<dbReference type="InterPro" id="IPR012340">
    <property type="entry name" value="NA-bd_OB-fold"/>
</dbReference>
<dbReference type="InterPro" id="IPR001461">
    <property type="entry name" value="Aspartic_peptidase_A1"/>
</dbReference>
<protein>
    <recommendedName>
        <fullName evidence="3">Peptidase A1 domain-containing protein</fullName>
    </recommendedName>
</protein>
<proteinExistence type="inferred from homology"/>
<dbReference type="OrthoDB" id="1752136at2759"/>
<sequence>MACWINLSSLFIIFTLQTCLAAGVKKTNSPVFLLLLIKDKATSLYYTNLNLGNINHSPLTHSLAIDLGGGSAALLRCNAVVKSTTYLPIRCNSAVCKQIKPDSFCFSKTTTCGKYVSTSFTEHPLNTLLGTDSVSLVTMKPNGVTNSVQSPLILSCPNNADALRLMPEVVNGTIALGNSSISFLSQLASMHDIRRKLSLCLPSKPAGLGSLHIGGVSPYTNDVSKNLASTPLIVDQTTGEYFIDVMSIEIAGNVVSLGKKWRGNAMVCTLAPYTVLQASVYKALVREFVRETKMLRVPNVKPFNACFSSKGVGVAAAVPVIDLVVKGGAKWRINRWNSLVKVKRDVVCLGFLDGGVTMKTTEMVIGGFQMEDHLVELDLQVSKFSFSSLLLLNNTSCGEPNRSERNRDRNYSVLVYLGVEEQKVFKCVLVNQRGSHSKIHHTEEDSGCEEYSTESQRELHEDSFYTNNIWGTSHIHPEMEARKLIVCGLSARGIIPPLPQEDTYDDVSDITPTEVEVVEISDEEEEIWVEESEDDIEPEFRRMLKRMHEEEKKLREEKFKVLKSGIKLEEGKSCKGDGHGQAHVCCVVMRLYRSWTSYVVTRLLTEMLIDLEMLLIDQEETVIQGFIPAGRIDTYFPHMKAGGIYRLHNFFGSNNKTFYRVAEPNFTITFTSTSVLTDLDDGLVCFPEDRFRFHGYAEFDAACDLKGDLYGSLVVDVTEIALNRRVQLHVQTHDDPVMKLYLWDEAAICFGEKFKASGGTARVILVTTLNPKRFGFGGLSSMTSSRIFLENNVQATRDYLSWLNSNLAVANRVDAAVVTKPETVTIGDLFSYMKHADAKVSWFECIATICDVVHGSAWYYIGCGGCHTKAIKGATTLMSKISVYDNDNQAFFVLLGDAGQELTRKKASELVESYFEANENVGSDHLVPVPQALISTIGHSRKLIVKISEHNLTGKTQTLNVTKVLPLKDPELEGDLEETVLLPDAHEALHKGVAERGTSTGFEESDCERVKRAADIVDVEEPKRAKCG</sequence>
<evidence type="ECO:0000256" key="2">
    <source>
        <dbReference type="SAM" id="SignalP"/>
    </source>
</evidence>
<dbReference type="Proteomes" id="UP000886595">
    <property type="component" value="Unassembled WGS sequence"/>
</dbReference>
<gene>
    <name evidence="4" type="ORF">Bca52824_023366</name>
</gene>
<reference evidence="4 5" key="1">
    <citation type="submission" date="2020-02" db="EMBL/GenBank/DDBJ databases">
        <authorList>
            <person name="Ma Q."/>
            <person name="Huang Y."/>
            <person name="Song X."/>
            <person name="Pei D."/>
        </authorList>
    </citation>
    <scope>NUCLEOTIDE SEQUENCE [LARGE SCALE GENOMIC DNA]</scope>
    <source>
        <strain evidence="4">Sxm20200214</strain>
        <tissue evidence="4">Leaf</tissue>
    </source>
</reference>
<dbReference type="PANTHER" id="PTHR47965:SF103">
    <property type="entry name" value="EUKARYOTIC ASPARTYL PROTEASE FAMILY PROTEIN"/>
    <property type="match status" value="1"/>
</dbReference>
<dbReference type="SUPFAM" id="SSF50249">
    <property type="entry name" value="Nucleic acid-binding proteins"/>
    <property type="match status" value="1"/>
</dbReference>
<keyword evidence="2" id="KW-0732">Signal</keyword>
<dbReference type="InterPro" id="IPR032861">
    <property type="entry name" value="TAXi_N"/>
</dbReference>
<keyword evidence="5" id="KW-1185">Reference proteome</keyword>
<dbReference type="SUPFAM" id="SSF50630">
    <property type="entry name" value="Acid proteases"/>
    <property type="match status" value="1"/>
</dbReference>
<accession>A0A8X7VIC0</accession>
<evidence type="ECO:0000313" key="5">
    <source>
        <dbReference type="Proteomes" id="UP000886595"/>
    </source>
</evidence>
<evidence type="ECO:0000259" key="3">
    <source>
        <dbReference type="PROSITE" id="PS51767"/>
    </source>
</evidence>
<feature type="signal peptide" evidence="2">
    <location>
        <begin position="1"/>
        <end position="21"/>
    </location>
</feature>
<dbReference type="AlphaFoldDB" id="A0A8X7VIC0"/>
<feature type="domain" description="Peptidase A1" evidence="3">
    <location>
        <begin position="45"/>
        <end position="387"/>
    </location>
</feature>
<dbReference type="InterPro" id="IPR021109">
    <property type="entry name" value="Peptidase_aspartic_dom_sf"/>
</dbReference>
<dbReference type="InterPro" id="IPR033121">
    <property type="entry name" value="PEPTIDASE_A1"/>
</dbReference>
<organism evidence="4 5">
    <name type="scientific">Brassica carinata</name>
    <name type="common">Ethiopian mustard</name>
    <name type="synonym">Abyssinian cabbage</name>
    <dbReference type="NCBI Taxonomy" id="52824"/>
    <lineage>
        <taxon>Eukaryota</taxon>
        <taxon>Viridiplantae</taxon>
        <taxon>Streptophyta</taxon>
        <taxon>Embryophyta</taxon>
        <taxon>Tracheophyta</taxon>
        <taxon>Spermatophyta</taxon>
        <taxon>Magnoliopsida</taxon>
        <taxon>eudicotyledons</taxon>
        <taxon>Gunneridae</taxon>
        <taxon>Pentapetalae</taxon>
        <taxon>rosids</taxon>
        <taxon>malvids</taxon>
        <taxon>Brassicales</taxon>
        <taxon>Brassicaceae</taxon>
        <taxon>Brassiceae</taxon>
        <taxon>Brassica</taxon>
    </lineage>
</organism>
<feature type="chain" id="PRO_5036476127" description="Peptidase A1 domain-containing protein" evidence="2">
    <location>
        <begin position="22"/>
        <end position="1028"/>
    </location>
</feature>
<name>A0A8X7VIC0_BRACI</name>
<dbReference type="Gene3D" id="2.40.70.10">
    <property type="entry name" value="Acid Proteases"/>
    <property type="match status" value="2"/>
</dbReference>
<dbReference type="Pfam" id="PF14541">
    <property type="entry name" value="TAXi_C"/>
    <property type="match status" value="1"/>
</dbReference>
<dbReference type="Pfam" id="PF14543">
    <property type="entry name" value="TAXi_N"/>
    <property type="match status" value="1"/>
</dbReference>
<dbReference type="GO" id="GO:0004190">
    <property type="term" value="F:aspartic-type endopeptidase activity"/>
    <property type="evidence" value="ECO:0007669"/>
    <property type="project" value="InterPro"/>
</dbReference>
<dbReference type="GO" id="GO:0006508">
    <property type="term" value="P:proteolysis"/>
    <property type="evidence" value="ECO:0007669"/>
    <property type="project" value="InterPro"/>
</dbReference>
<comment type="similarity">
    <text evidence="1">Belongs to the peptidase A1 family.</text>
</comment>
<comment type="caution">
    <text evidence="4">The sequence shown here is derived from an EMBL/GenBank/DDBJ whole genome shotgun (WGS) entry which is preliminary data.</text>
</comment>
<evidence type="ECO:0000256" key="1">
    <source>
        <dbReference type="ARBA" id="ARBA00007447"/>
    </source>
</evidence>